<reference evidence="2" key="1">
    <citation type="submission" date="2016-11" db="UniProtKB">
        <authorList>
            <consortium name="WormBaseParasite"/>
        </authorList>
    </citation>
    <scope>IDENTIFICATION</scope>
    <source>
        <strain evidence="2">KR3021</strain>
    </source>
</reference>
<organism evidence="1 2">
    <name type="scientific">Rhabditophanes sp. KR3021</name>
    <dbReference type="NCBI Taxonomy" id="114890"/>
    <lineage>
        <taxon>Eukaryota</taxon>
        <taxon>Metazoa</taxon>
        <taxon>Ecdysozoa</taxon>
        <taxon>Nematoda</taxon>
        <taxon>Chromadorea</taxon>
        <taxon>Rhabditida</taxon>
        <taxon>Tylenchina</taxon>
        <taxon>Panagrolaimomorpha</taxon>
        <taxon>Strongyloidoidea</taxon>
        <taxon>Alloionematidae</taxon>
        <taxon>Rhabditophanes</taxon>
    </lineage>
</organism>
<protein>
    <submittedName>
        <fullName evidence="2">Uncharacterized protein</fullName>
    </submittedName>
</protein>
<proteinExistence type="predicted"/>
<dbReference type="WBParaSite" id="RSKR_0000580000.1">
    <property type="protein sequence ID" value="RSKR_0000580000.1"/>
    <property type="gene ID" value="RSKR_0000580000"/>
</dbReference>
<sequence>MKDQLHQELRLRWDDMTSFMNDSVKEKWWELILAHYSERPYYNLNHLLHMLKLFDEYKDKLKDRYAVTFAIFFKHLEHDSKSNENAKASAEKFREFCSETTFDQENYVVNLILESENNCTDANLSENQFGSEDIHYLIDFDMSVIGEDENKYNEYKSQVRKEYSDLSDKEYYNQRSKVLTLFLQIPNIYATQQFRNLYEAQARKNIADEIKSINDLSK</sequence>
<name>A0AC35TZL1_9BILA</name>
<evidence type="ECO:0000313" key="1">
    <source>
        <dbReference type="Proteomes" id="UP000095286"/>
    </source>
</evidence>
<dbReference type="Proteomes" id="UP000095286">
    <property type="component" value="Unplaced"/>
</dbReference>
<accession>A0AC35TZL1</accession>
<evidence type="ECO:0000313" key="2">
    <source>
        <dbReference type="WBParaSite" id="RSKR_0000580000.1"/>
    </source>
</evidence>